<evidence type="ECO:0000313" key="1">
    <source>
        <dbReference type="EMBL" id="KAK9214265.1"/>
    </source>
</evidence>
<proteinExistence type="predicted"/>
<accession>A0AAP0MP00</accession>
<keyword evidence="2" id="KW-1185">Reference proteome</keyword>
<evidence type="ECO:0000313" key="2">
    <source>
        <dbReference type="Proteomes" id="UP001428341"/>
    </source>
</evidence>
<organism evidence="1 2">
    <name type="scientific">Citrus x changshan-huyou</name>
    <dbReference type="NCBI Taxonomy" id="2935761"/>
    <lineage>
        <taxon>Eukaryota</taxon>
        <taxon>Viridiplantae</taxon>
        <taxon>Streptophyta</taxon>
        <taxon>Embryophyta</taxon>
        <taxon>Tracheophyta</taxon>
        <taxon>Spermatophyta</taxon>
        <taxon>Magnoliopsida</taxon>
        <taxon>eudicotyledons</taxon>
        <taxon>Gunneridae</taxon>
        <taxon>Pentapetalae</taxon>
        <taxon>rosids</taxon>
        <taxon>malvids</taxon>
        <taxon>Sapindales</taxon>
        <taxon>Rutaceae</taxon>
        <taxon>Aurantioideae</taxon>
        <taxon>Citrus</taxon>
    </lineage>
</organism>
<protein>
    <submittedName>
        <fullName evidence="1">Uncharacterized protein</fullName>
    </submittedName>
</protein>
<dbReference type="AlphaFoldDB" id="A0AAP0MP00"/>
<dbReference type="EMBL" id="JBCGBO010000003">
    <property type="protein sequence ID" value="KAK9214265.1"/>
    <property type="molecule type" value="Genomic_DNA"/>
</dbReference>
<reference evidence="1 2" key="1">
    <citation type="submission" date="2024-05" db="EMBL/GenBank/DDBJ databases">
        <title>Haplotype-resolved chromosome-level genome assembly of Huyou (Citrus changshanensis).</title>
        <authorList>
            <person name="Miao C."/>
            <person name="Chen W."/>
            <person name="Wu Y."/>
            <person name="Wang L."/>
            <person name="Zhao S."/>
            <person name="Grierson D."/>
            <person name="Xu C."/>
            <person name="Chen K."/>
        </authorList>
    </citation>
    <scope>NUCLEOTIDE SEQUENCE [LARGE SCALE GENOMIC DNA]</scope>
    <source>
        <strain evidence="1">01-14</strain>
        <tissue evidence="1">Leaf</tissue>
    </source>
</reference>
<comment type="caution">
    <text evidence="1">The sequence shown here is derived from an EMBL/GenBank/DDBJ whole genome shotgun (WGS) entry which is preliminary data.</text>
</comment>
<dbReference type="Proteomes" id="UP001428341">
    <property type="component" value="Unassembled WGS sequence"/>
</dbReference>
<name>A0AAP0MP00_9ROSI</name>
<gene>
    <name evidence="1" type="ORF">WN944_006253</name>
</gene>
<sequence>MESKHARCYSLKTRVTPMLGLRPCAKHNVAADVRENKASLHAGWDMAATSGLMGSAPEICPGQRTSAPRI</sequence>